<reference evidence="1 2" key="2">
    <citation type="submission" date="2019-11" db="EMBL/GenBank/DDBJ databases">
        <authorList>
            <person name="Lu H."/>
        </authorList>
    </citation>
    <scope>NUCLEOTIDE SEQUENCE [LARGE SCALE GENOMIC DNA]</scope>
    <source>
        <strain evidence="1 2">FIM1</strain>
    </source>
</reference>
<name>A0ABX6F0A5_KLUMA</name>
<protein>
    <submittedName>
        <fullName evidence="1">Kinase YGR205W</fullName>
    </submittedName>
</protein>
<dbReference type="Gene3D" id="3.40.50.300">
    <property type="entry name" value="P-loop containing nucleotide triphosphate hydrolases"/>
    <property type="match status" value="1"/>
</dbReference>
<keyword evidence="2" id="KW-1185">Reference proteome</keyword>
<gene>
    <name evidence="1" type="primary">TDA10</name>
    <name evidence="1" type="ORF">FIM1_4217</name>
</gene>
<dbReference type="SUPFAM" id="SSF52540">
    <property type="entry name" value="P-loop containing nucleoside triphosphate hydrolases"/>
    <property type="match status" value="1"/>
</dbReference>
<dbReference type="GO" id="GO:0016301">
    <property type="term" value="F:kinase activity"/>
    <property type="evidence" value="ECO:0007669"/>
    <property type="project" value="UniProtKB-KW"/>
</dbReference>
<dbReference type="PANTHER" id="PTHR10285">
    <property type="entry name" value="URIDINE KINASE"/>
    <property type="match status" value="1"/>
</dbReference>
<evidence type="ECO:0000313" key="1">
    <source>
        <dbReference type="EMBL" id="QGN17481.1"/>
    </source>
</evidence>
<dbReference type="Proteomes" id="UP000422736">
    <property type="component" value="Chromosome 6"/>
</dbReference>
<organism evidence="1 2">
    <name type="scientific">Kluyveromyces marxianus</name>
    <name type="common">Yeast</name>
    <name type="synonym">Candida kefyr</name>
    <dbReference type="NCBI Taxonomy" id="4911"/>
    <lineage>
        <taxon>Eukaryota</taxon>
        <taxon>Fungi</taxon>
        <taxon>Dikarya</taxon>
        <taxon>Ascomycota</taxon>
        <taxon>Saccharomycotina</taxon>
        <taxon>Saccharomycetes</taxon>
        <taxon>Saccharomycetales</taxon>
        <taxon>Saccharomycetaceae</taxon>
        <taxon>Kluyveromyces</taxon>
    </lineage>
</organism>
<dbReference type="EMBL" id="CP015059">
    <property type="protein sequence ID" value="QGN17481.1"/>
    <property type="molecule type" value="Genomic_DNA"/>
</dbReference>
<sequence length="276" mass="31230">MSVFEECLKFVKESLEKRKETAEKGPLLVIVSGPQGSGKSYTSALLGKALESEGLRSTVLSIDDFYLTHADQLALQAKFPQNKLIQGRGLPGTHDLPLLKKVMETIVSNHTGSVEVPVYDKSKFNGQGDRAGTREVALPLDCVIMEGWFLGFGSGQTASTDRMNPELTQVDQWLKEYASLLWESPHHPKVMIKFATDDIKNVYKWRLQQEHQLVKQQGQGMSDQEVIKFVDRYMPCYELYYSSFCDVSHSEKGTLIIHIDENRQVQGIDNKMQQQQ</sequence>
<reference evidence="1 2" key="1">
    <citation type="submission" date="2016-03" db="EMBL/GenBank/DDBJ databases">
        <title>How can Kluyveromyces marxianus grow so fast - potential evolutionary course in Saccharomyces Complex revealed by comparative genomics.</title>
        <authorList>
            <person name="Mo W."/>
            <person name="Lu W."/>
            <person name="Yang X."/>
            <person name="Qi J."/>
            <person name="Lv H."/>
        </authorList>
    </citation>
    <scope>NUCLEOTIDE SEQUENCE [LARGE SCALE GENOMIC DNA]</scope>
    <source>
        <strain evidence="1 2">FIM1</strain>
    </source>
</reference>
<proteinExistence type="predicted"/>
<keyword evidence="1" id="KW-0418">Kinase</keyword>
<keyword evidence="1" id="KW-0808">Transferase</keyword>
<accession>A0ABX6F0A5</accession>
<evidence type="ECO:0000313" key="2">
    <source>
        <dbReference type="Proteomes" id="UP000422736"/>
    </source>
</evidence>
<dbReference type="InterPro" id="IPR027417">
    <property type="entry name" value="P-loop_NTPase"/>
</dbReference>